<dbReference type="SUPFAM" id="SSF54637">
    <property type="entry name" value="Thioesterase/thiol ester dehydrase-isomerase"/>
    <property type="match status" value="1"/>
</dbReference>
<reference evidence="3 4" key="1">
    <citation type="submission" date="2018-02" db="EMBL/GenBank/DDBJ databases">
        <title>Solimicrobium silvestre gen. nov., sp. nov., isolated from alpine forest soil.</title>
        <authorList>
            <person name="Margesin R."/>
            <person name="Albuquerque L."/>
            <person name="Zhang D.-C."/>
            <person name="Froufe H.J.C."/>
            <person name="Severino R."/>
            <person name="Roxo I."/>
            <person name="Egas C."/>
            <person name="Da Costa M.S."/>
        </authorList>
    </citation>
    <scope>NUCLEOTIDE SEQUENCE [LARGE SCALE GENOMIC DNA]</scope>
    <source>
        <strain evidence="3 4">S20-91</strain>
    </source>
</reference>
<dbReference type="GO" id="GO:0047617">
    <property type="term" value="F:fatty acyl-CoA hydrolase activity"/>
    <property type="evidence" value="ECO:0007669"/>
    <property type="project" value="TreeGrafter"/>
</dbReference>
<gene>
    <name evidence="3" type="ORF">S2091_0474</name>
</gene>
<evidence type="ECO:0000313" key="4">
    <source>
        <dbReference type="Proteomes" id="UP000237839"/>
    </source>
</evidence>
<keyword evidence="2" id="KW-0378">Hydrolase</keyword>
<proteinExistence type="inferred from homology"/>
<sequence>MPEYAKKHKCIFDVKKYAKMPDFSGYEKAQVIQDSNFCWPLRIYYEDTDAGGIVYYANYLKYFERARTEWLRQLGVNQQELADQQQAMFVVKSSLVDYHLPARLDDELQLITVVEKLGRASLVFVQEAWRGTQCLVSGRFKVGCVDTQTIRPCAIPPAVLQALQASHFPSLD</sequence>
<evidence type="ECO:0000256" key="2">
    <source>
        <dbReference type="ARBA" id="ARBA00022801"/>
    </source>
</evidence>
<dbReference type="CDD" id="cd00586">
    <property type="entry name" value="4HBT"/>
    <property type="match status" value="1"/>
</dbReference>
<dbReference type="InterPro" id="IPR029069">
    <property type="entry name" value="HotDog_dom_sf"/>
</dbReference>
<evidence type="ECO:0000256" key="1">
    <source>
        <dbReference type="ARBA" id="ARBA00005953"/>
    </source>
</evidence>
<accession>A0A2S9H5K8</accession>
<comment type="similarity">
    <text evidence="1">Belongs to the 4-hydroxybenzoyl-CoA thioesterase family.</text>
</comment>
<dbReference type="PANTHER" id="PTHR31793:SF37">
    <property type="entry name" value="ACYL-COA THIOESTER HYDROLASE YBGC"/>
    <property type="match status" value="1"/>
</dbReference>
<dbReference type="AlphaFoldDB" id="A0A2S9H5K8"/>
<dbReference type="NCBIfam" id="TIGR00051">
    <property type="entry name" value="YbgC/FadM family acyl-CoA thioesterase"/>
    <property type="match status" value="1"/>
</dbReference>
<dbReference type="Pfam" id="PF13279">
    <property type="entry name" value="4HBT_2"/>
    <property type="match status" value="1"/>
</dbReference>
<dbReference type="InterPro" id="IPR050563">
    <property type="entry name" value="4-hydroxybenzoyl-CoA_TE"/>
</dbReference>
<keyword evidence="4" id="KW-1185">Reference proteome</keyword>
<comment type="caution">
    <text evidence="3">The sequence shown here is derived from an EMBL/GenBank/DDBJ whole genome shotgun (WGS) entry which is preliminary data.</text>
</comment>
<organism evidence="3 4">
    <name type="scientific">Solimicrobium silvestre</name>
    <dbReference type="NCBI Taxonomy" id="2099400"/>
    <lineage>
        <taxon>Bacteria</taxon>
        <taxon>Pseudomonadati</taxon>
        <taxon>Pseudomonadota</taxon>
        <taxon>Betaproteobacteria</taxon>
        <taxon>Burkholderiales</taxon>
        <taxon>Oxalobacteraceae</taxon>
        <taxon>Solimicrobium</taxon>
    </lineage>
</organism>
<dbReference type="NCBIfam" id="TIGR02799">
    <property type="entry name" value="thio_ybgC"/>
    <property type="match status" value="1"/>
</dbReference>
<evidence type="ECO:0000313" key="3">
    <source>
        <dbReference type="EMBL" id="PRC95279.1"/>
    </source>
</evidence>
<dbReference type="Proteomes" id="UP000237839">
    <property type="component" value="Unassembled WGS sequence"/>
</dbReference>
<name>A0A2S9H5K8_9BURK</name>
<dbReference type="Gene3D" id="3.10.129.10">
    <property type="entry name" value="Hotdog Thioesterase"/>
    <property type="match status" value="1"/>
</dbReference>
<dbReference type="EMBL" id="PUGF01000001">
    <property type="protein sequence ID" value="PRC95279.1"/>
    <property type="molecule type" value="Genomic_DNA"/>
</dbReference>
<protein>
    <submittedName>
        <fullName evidence="3">Tol-pal system-associated acyl-CoA thioesterase</fullName>
    </submittedName>
</protein>
<dbReference type="PANTHER" id="PTHR31793">
    <property type="entry name" value="4-HYDROXYBENZOYL-COA THIOESTERASE FAMILY MEMBER"/>
    <property type="match status" value="1"/>
</dbReference>
<dbReference type="InterPro" id="IPR014166">
    <property type="entry name" value="Tol-Pal_acyl-CoA_thioesterase"/>
</dbReference>
<dbReference type="InterPro" id="IPR006684">
    <property type="entry name" value="YbgC/YbaW"/>
</dbReference>
<dbReference type="FunFam" id="3.10.129.10:FF:000004">
    <property type="entry name" value="Tol-pal system-associated acyl-CoA thioesterase"/>
    <property type="match status" value="1"/>
</dbReference>